<reference evidence="2 3" key="1">
    <citation type="submission" date="2024-05" db="EMBL/GenBank/DDBJ databases">
        <authorList>
            <person name="Kim H.-Y."/>
            <person name="Kim E."/>
            <person name="Cai Y."/>
            <person name="Yang S.-M."/>
            <person name="Lee W."/>
        </authorList>
    </citation>
    <scope>NUCLEOTIDE SEQUENCE [LARGE SCALE GENOMIC DNA]</scope>
    <source>
        <strain evidence="2 3">FBL11</strain>
    </source>
</reference>
<evidence type="ECO:0000259" key="1">
    <source>
        <dbReference type="Pfam" id="PF01425"/>
    </source>
</evidence>
<feature type="domain" description="Amidase" evidence="1">
    <location>
        <begin position="28"/>
        <end position="474"/>
    </location>
</feature>
<organism evidence="2 3">
    <name type="scientific">Psychrobacter saeujeotis</name>
    <dbReference type="NCBI Taxonomy" id="3143436"/>
    <lineage>
        <taxon>Bacteria</taxon>
        <taxon>Pseudomonadati</taxon>
        <taxon>Pseudomonadota</taxon>
        <taxon>Gammaproteobacteria</taxon>
        <taxon>Moraxellales</taxon>
        <taxon>Moraxellaceae</taxon>
        <taxon>Psychrobacter</taxon>
    </lineage>
</organism>
<dbReference type="Proteomes" id="UP001461960">
    <property type="component" value="Unassembled WGS sequence"/>
</dbReference>
<accession>A0ABU9X661</accession>
<dbReference type="PANTHER" id="PTHR42678">
    <property type="entry name" value="AMIDASE"/>
    <property type="match status" value="1"/>
</dbReference>
<name>A0ABU9X661_9GAMM</name>
<protein>
    <submittedName>
        <fullName evidence="2">Amidase family protein</fullName>
    </submittedName>
</protein>
<evidence type="ECO:0000313" key="3">
    <source>
        <dbReference type="Proteomes" id="UP001461960"/>
    </source>
</evidence>
<proteinExistence type="predicted"/>
<comment type="caution">
    <text evidence="2">The sequence shown here is derived from an EMBL/GenBank/DDBJ whole genome shotgun (WGS) entry which is preliminary data.</text>
</comment>
<dbReference type="SUPFAM" id="SSF75304">
    <property type="entry name" value="Amidase signature (AS) enzymes"/>
    <property type="match status" value="1"/>
</dbReference>
<gene>
    <name evidence="2" type="ORF">AAIR29_04470</name>
</gene>
<dbReference type="EMBL" id="JBDGHN010000002">
    <property type="protein sequence ID" value="MEN2750883.1"/>
    <property type="molecule type" value="Genomic_DNA"/>
</dbReference>
<dbReference type="PROSITE" id="PS00571">
    <property type="entry name" value="AMIDASES"/>
    <property type="match status" value="1"/>
</dbReference>
<dbReference type="PANTHER" id="PTHR42678:SF34">
    <property type="entry name" value="OS04G0183300 PROTEIN"/>
    <property type="match status" value="1"/>
</dbReference>
<dbReference type="Gene3D" id="3.90.1300.10">
    <property type="entry name" value="Amidase signature (AS) domain"/>
    <property type="match status" value="1"/>
</dbReference>
<sequence length="494" mass="53484">MKNLEIEELTIADMQTHLKNGSLTVRGLVEAYLDRIEAIDRSGPTLNSIITINPLALDEADRLDSHFAETGEFVGALHGVPVLVKDQIETKDMMTTFGSIAQDGYQPKDDATAVKKIKAAGAIILAKTVLPDFASSWFGFCSKQGETKNPYVLSHDPGGSSSGTAAGIAANLGLVGVGEDTGGSIRLPASFTNLVGVRVTPGLISRDGTSPLVVFQDTAGPMARTVTDAALLLDAMVGYDPKDEYTTAASIANHQGSYTDAMDINSLKNARLGVVRNAYGSNDNTESAEVNQIIDSALEQAKSAGAELIDVEIPDMMEHITETSLYGSHSRHDINEFLASRENMPIKSLEEIKEKGLFHPVLDLLIDIFEGPVNPEDEPDYFKKLAARDKFQRLVAGIVAKNNLDALVFPCIQILPPSKQDVRDGKHQVLTFPTNTLIASQTWMPSICLPAGFSKNGLPVGMELVVLPYHEPDLFRLGYAFEQANNVRRTPKYL</sequence>
<dbReference type="InterPro" id="IPR023631">
    <property type="entry name" value="Amidase_dom"/>
</dbReference>
<evidence type="ECO:0000313" key="2">
    <source>
        <dbReference type="EMBL" id="MEN2750883.1"/>
    </source>
</evidence>
<dbReference type="Pfam" id="PF01425">
    <property type="entry name" value="Amidase"/>
    <property type="match status" value="1"/>
</dbReference>
<keyword evidence="3" id="KW-1185">Reference proteome</keyword>
<dbReference type="InterPro" id="IPR036928">
    <property type="entry name" value="AS_sf"/>
</dbReference>
<dbReference type="RefSeq" id="WP_345832167.1">
    <property type="nucleotide sequence ID" value="NZ_JBDGHN010000002.1"/>
</dbReference>
<dbReference type="InterPro" id="IPR020556">
    <property type="entry name" value="Amidase_CS"/>
</dbReference>